<sequence>MPAEVDQDKCTACGDCTKVCAVGAIELGSKASVDPDKCVDCRNCVTACPQDAISMK</sequence>
<dbReference type="GO" id="GO:0046872">
    <property type="term" value="F:metal ion binding"/>
    <property type="evidence" value="ECO:0007669"/>
    <property type="project" value="UniProtKB-KW"/>
</dbReference>
<dbReference type="Gene3D" id="3.30.70.20">
    <property type="match status" value="2"/>
</dbReference>
<protein>
    <submittedName>
        <fullName evidence="6">Fe-S center protein</fullName>
    </submittedName>
</protein>
<feature type="domain" description="4Fe-4S ferredoxin-type" evidence="5">
    <location>
        <begin position="29"/>
        <end position="56"/>
    </location>
</feature>
<proteinExistence type="predicted"/>
<dbReference type="PANTHER" id="PTHR43687">
    <property type="entry name" value="ADENYLYLSULFATE REDUCTASE, BETA SUBUNIT"/>
    <property type="match status" value="1"/>
</dbReference>
<dbReference type="GO" id="GO:0051539">
    <property type="term" value="F:4 iron, 4 sulfur cluster binding"/>
    <property type="evidence" value="ECO:0007669"/>
    <property type="project" value="UniProtKB-KW"/>
</dbReference>
<dbReference type="EMBL" id="MSDW01000001">
    <property type="protein sequence ID" value="OKY77671.1"/>
    <property type="molecule type" value="Genomic_DNA"/>
</dbReference>
<evidence type="ECO:0000313" key="6">
    <source>
        <dbReference type="EMBL" id="OKY77671.1"/>
    </source>
</evidence>
<dbReference type="PANTHER" id="PTHR43687:SF1">
    <property type="entry name" value="FERREDOXIN III"/>
    <property type="match status" value="1"/>
</dbReference>
<accession>A0A1Q6DTI0</accession>
<dbReference type="InterPro" id="IPR050572">
    <property type="entry name" value="Fe-S_Ferredoxin"/>
</dbReference>
<evidence type="ECO:0000313" key="7">
    <source>
        <dbReference type="Proteomes" id="UP000185744"/>
    </source>
</evidence>
<dbReference type="AlphaFoldDB" id="A0A1Q6DTI0"/>
<dbReference type="PROSITE" id="PS00198">
    <property type="entry name" value="4FE4S_FER_1"/>
    <property type="match status" value="1"/>
</dbReference>
<evidence type="ECO:0000256" key="2">
    <source>
        <dbReference type="ARBA" id="ARBA00022723"/>
    </source>
</evidence>
<keyword evidence="7" id="KW-1185">Reference proteome</keyword>
<organism evidence="6 7">
    <name type="scientific">Methanohalarchaeum thermophilum</name>
    <dbReference type="NCBI Taxonomy" id="1903181"/>
    <lineage>
        <taxon>Archaea</taxon>
        <taxon>Methanobacteriati</taxon>
        <taxon>Methanobacteriota</taxon>
        <taxon>Methanonatronarchaeia</taxon>
        <taxon>Methanonatronarchaeales</taxon>
        <taxon>Methanonatronarchaeaceae</taxon>
        <taxon>Candidatus Methanohalarchaeum</taxon>
    </lineage>
</organism>
<dbReference type="Pfam" id="PF12838">
    <property type="entry name" value="Fer4_7"/>
    <property type="match status" value="1"/>
</dbReference>
<dbReference type="InterPro" id="IPR017896">
    <property type="entry name" value="4Fe4S_Fe-S-bd"/>
</dbReference>
<name>A0A1Q6DTI0_METT1</name>
<feature type="domain" description="4Fe-4S ferredoxin-type" evidence="5">
    <location>
        <begin position="1"/>
        <end position="27"/>
    </location>
</feature>
<dbReference type="PROSITE" id="PS51379">
    <property type="entry name" value="4FE4S_FER_2"/>
    <property type="match status" value="2"/>
</dbReference>
<keyword evidence="1" id="KW-0004">4Fe-4S</keyword>
<keyword evidence="2" id="KW-0479">Metal-binding</keyword>
<evidence type="ECO:0000256" key="3">
    <source>
        <dbReference type="ARBA" id="ARBA00023004"/>
    </source>
</evidence>
<keyword evidence="3" id="KW-0408">Iron</keyword>
<reference evidence="6" key="1">
    <citation type="submission" date="2016-12" db="EMBL/GenBank/DDBJ databases">
        <title>Discovery of methanogenic haloarchaea.</title>
        <authorList>
            <person name="Sorokin D.Y."/>
            <person name="Makarova K.S."/>
            <person name="Abbas B."/>
            <person name="Ferrer M."/>
            <person name="Golyshin P.N."/>
        </authorList>
    </citation>
    <scope>NUCLEOTIDE SEQUENCE [LARGE SCALE GENOMIC DNA]</scope>
    <source>
        <strain evidence="6">HMET1</strain>
    </source>
</reference>
<dbReference type="Proteomes" id="UP000185744">
    <property type="component" value="Unassembled WGS sequence"/>
</dbReference>
<keyword evidence="4" id="KW-0411">Iron-sulfur</keyword>
<dbReference type="SUPFAM" id="SSF54862">
    <property type="entry name" value="4Fe-4S ferredoxins"/>
    <property type="match status" value="1"/>
</dbReference>
<dbReference type="GO" id="GO:0016491">
    <property type="term" value="F:oxidoreductase activity"/>
    <property type="evidence" value="ECO:0007669"/>
    <property type="project" value="UniProtKB-ARBA"/>
</dbReference>
<dbReference type="InParanoid" id="A0A1Q6DTI0"/>
<dbReference type="STRING" id="1903181.BTN85_0139"/>
<dbReference type="InterPro" id="IPR017900">
    <property type="entry name" value="4Fe4S_Fe_S_CS"/>
</dbReference>
<gene>
    <name evidence="6" type="ORF">BTN85_0139</name>
</gene>
<evidence type="ECO:0000256" key="4">
    <source>
        <dbReference type="ARBA" id="ARBA00023014"/>
    </source>
</evidence>
<comment type="caution">
    <text evidence="6">The sequence shown here is derived from an EMBL/GenBank/DDBJ whole genome shotgun (WGS) entry which is preliminary data.</text>
</comment>
<evidence type="ECO:0000259" key="5">
    <source>
        <dbReference type="PROSITE" id="PS51379"/>
    </source>
</evidence>
<evidence type="ECO:0000256" key="1">
    <source>
        <dbReference type="ARBA" id="ARBA00022485"/>
    </source>
</evidence>